<evidence type="ECO:0000313" key="5">
    <source>
        <dbReference type="EMBL" id="KAI3430645.1"/>
    </source>
</evidence>
<dbReference type="SUPFAM" id="SSF48576">
    <property type="entry name" value="Terpenoid synthases"/>
    <property type="match status" value="2"/>
</dbReference>
<dbReference type="EC" id="2.5.1.32" evidence="2"/>
<comment type="catalytic activity">
    <reaction evidence="1">
        <text>2 (2E,6E,10E)-geranylgeranyl diphosphate = 15-cis-phytoene + 2 diphosphate</text>
        <dbReference type="Rhea" id="RHEA:34475"/>
        <dbReference type="ChEBI" id="CHEBI:27787"/>
        <dbReference type="ChEBI" id="CHEBI:33019"/>
        <dbReference type="ChEBI" id="CHEBI:58756"/>
        <dbReference type="EC" id="2.5.1.32"/>
    </reaction>
</comment>
<evidence type="ECO:0000256" key="3">
    <source>
        <dbReference type="ARBA" id="ARBA00022746"/>
    </source>
</evidence>
<reference evidence="5" key="1">
    <citation type="journal article" date="2019" name="Plant J.">
        <title>Chlorella vulgaris genome assembly and annotation reveals the molecular basis for metabolic acclimation to high light conditions.</title>
        <authorList>
            <person name="Cecchin M."/>
            <person name="Marcolungo L."/>
            <person name="Rossato M."/>
            <person name="Girolomoni L."/>
            <person name="Cosentino E."/>
            <person name="Cuine S."/>
            <person name="Li-Beisson Y."/>
            <person name="Delledonne M."/>
            <person name="Ballottari M."/>
        </authorList>
    </citation>
    <scope>NUCLEOTIDE SEQUENCE</scope>
    <source>
        <strain evidence="5">211/11P</strain>
    </source>
</reference>
<name>A0A9D4YWS6_CHLVU</name>
<dbReference type="Gene3D" id="1.10.600.10">
    <property type="entry name" value="Farnesyl Diphosphate Synthase"/>
    <property type="match status" value="1"/>
</dbReference>
<dbReference type="GO" id="GO:0046905">
    <property type="term" value="F:15-cis-phytoene synthase activity"/>
    <property type="evidence" value="ECO:0007669"/>
    <property type="project" value="UniProtKB-EC"/>
</dbReference>
<keyword evidence="3" id="KW-0125">Carotenoid biosynthesis</keyword>
<dbReference type="GO" id="GO:0016117">
    <property type="term" value="P:carotenoid biosynthetic process"/>
    <property type="evidence" value="ECO:0007669"/>
    <property type="project" value="UniProtKB-KW"/>
</dbReference>
<feature type="region of interest" description="Disordered" evidence="4">
    <location>
        <begin position="196"/>
        <end position="227"/>
    </location>
</feature>
<accession>A0A9D4YWS6</accession>
<protein>
    <recommendedName>
        <fullName evidence="2">15-cis-phytoene synthase</fullName>
        <ecNumber evidence="2">2.5.1.32</ecNumber>
    </recommendedName>
</protein>
<feature type="compositionally biased region" description="Low complexity" evidence="4">
    <location>
        <begin position="196"/>
        <end position="216"/>
    </location>
</feature>
<dbReference type="InterPro" id="IPR002060">
    <property type="entry name" value="Squ/phyt_synthse"/>
</dbReference>
<organism evidence="5 6">
    <name type="scientific">Chlorella vulgaris</name>
    <name type="common">Green alga</name>
    <dbReference type="NCBI Taxonomy" id="3077"/>
    <lineage>
        <taxon>Eukaryota</taxon>
        <taxon>Viridiplantae</taxon>
        <taxon>Chlorophyta</taxon>
        <taxon>core chlorophytes</taxon>
        <taxon>Trebouxiophyceae</taxon>
        <taxon>Chlorellales</taxon>
        <taxon>Chlorellaceae</taxon>
        <taxon>Chlorella clade</taxon>
        <taxon>Chlorella</taxon>
    </lineage>
</organism>
<evidence type="ECO:0000313" key="6">
    <source>
        <dbReference type="Proteomes" id="UP001055712"/>
    </source>
</evidence>
<dbReference type="OrthoDB" id="10252354at2759"/>
<reference evidence="5" key="2">
    <citation type="submission" date="2020-11" db="EMBL/GenBank/DDBJ databases">
        <authorList>
            <person name="Cecchin M."/>
            <person name="Marcolungo L."/>
            <person name="Rossato M."/>
            <person name="Girolomoni L."/>
            <person name="Cosentino E."/>
            <person name="Cuine S."/>
            <person name="Li-Beisson Y."/>
            <person name="Delledonne M."/>
            <person name="Ballottari M."/>
        </authorList>
    </citation>
    <scope>NUCLEOTIDE SEQUENCE</scope>
    <source>
        <strain evidence="5">211/11P</strain>
        <tissue evidence="5">Whole cell</tissue>
    </source>
</reference>
<dbReference type="PANTHER" id="PTHR31480">
    <property type="entry name" value="BIFUNCTIONAL LYCOPENE CYCLASE/PHYTOENE SYNTHASE"/>
    <property type="match status" value="1"/>
</dbReference>
<dbReference type="Pfam" id="PF00494">
    <property type="entry name" value="SQS_PSY"/>
    <property type="match status" value="1"/>
</dbReference>
<evidence type="ECO:0000256" key="2">
    <source>
        <dbReference type="ARBA" id="ARBA00012396"/>
    </source>
</evidence>
<gene>
    <name evidence="5" type="ORF">D9Q98_005238</name>
</gene>
<evidence type="ECO:0000256" key="1">
    <source>
        <dbReference type="ARBA" id="ARBA00001805"/>
    </source>
</evidence>
<proteinExistence type="predicted"/>
<comment type="caution">
    <text evidence="5">The sequence shown here is derived from an EMBL/GenBank/DDBJ whole genome shotgun (WGS) entry which is preliminary data.</text>
</comment>
<dbReference type="Proteomes" id="UP001055712">
    <property type="component" value="Unassembled WGS sequence"/>
</dbReference>
<dbReference type="InterPro" id="IPR008949">
    <property type="entry name" value="Isoprenoid_synthase_dom_sf"/>
</dbReference>
<dbReference type="AlphaFoldDB" id="A0A9D4YWS6"/>
<keyword evidence="6" id="KW-1185">Reference proteome</keyword>
<sequence>MLACRGLAAAAAASPTLWSIQQCSAAYFCRSHATATSGGDGKGGSKRAPANVRQAFSYCVEQVKKHDYETFLWIMQLPKHLRPSILALRAFNVETGLIQDHAKSEMLVLMRCQWWRDAVNNCFKGSPPDQPVVTALAEVLRSVPLTRYRLQQMVSTREEDLTNPAQPTSLAALERYAEGTVGQLLMLQLEAGGFSSAGRADPSSSSSSSGSSSSSTDGGGAAGAPQQTEAAAVAAAAASAAEHAAAHLGKAVGIAGMLRGTYTAGMWRRVYLPEDLCLQHGVDPNDVLLGRDSEGLRDVTLAVAAAAKQHLEEARRLAAEAEPAARPLFAPAVATGLYLDALEQAGFNLFDQRMLKGAPSPLAYQLRLKWALLCNKY</sequence>
<dbReference type="EMBL" id="SIDB01000007">
    <property type="protein sequence ID" value="KAI3430645.1"/>
    <property type="molecule type" value="Genomic_DNA"/>
</dbReference>
<evidence type="ECO:0000256" key="4">
    <source>
        <dbReference type="SAM" id="MobiDB-lite"/>
    </source>
</evidence>